<dbReference type="Gene3D" id="3.10.450.60">
    <property type="match status" value="1"/>
</dbReference>
<dbReference type="InterPro" id="IPR036226">
    <property type="entry name" value="LipOase_C_sf"/>
</dbReference>
<feature type="domain" description="Lipoxygenase" evidence="3">
    <location>
        <begin position="273"/>
        <end position="729"/>
    </location>
</feature>
<dbReference type="GO" id="GO:0034440">
    <property type="term" value="P:lipid oxidation"/>
    <property type="evidence" value="ECO:0007669"/>
    <property type="project" value="InterPro"/>
</dbReference>
<dbReference type="InterPro" id="IPR000907">
    <property type="entry name" value="LipOase"/>
</dbReference>
<gene>
    <name evidence="4" type="primary">lox</name>
    <name evidence="4" type="ORF">GMA8713_04905</name>
</gene>
<dbReference type="RefSeq" id="WP_062715087.1">
    <property type="nucleotide sequence ID" value="NZ_CAWRCI010000089.1"/>
</dbReference>
<dbReference type="PROSITE" id="PS51393">
    <property type="entry name" value="LIPOXYGENASE_3"/>
    <property type="match status" value="1"/>
</dbReference>
<dbReference type="Gene3D" id="1.20.245.10">
    <property type="entry name" value="Lipoxygenase-1, Domain 5"/>
    <property type="match status" value="1"/>
</dbReference>
<dbReference type="GO" id="GO:0016702">
    <property type="term" value="F:oxidoreductase activity, acting on single donors with incorporation of molecular oxygen, incorporation of two atoms of oxygen"/>
    <property type="evidence" value="ECO:0007669"/>
    <property type="project" value="InterPro"/>
</dbReference>
<name>A0A128FKX2_9GAMM</name>
<dbReference type="GO" id="GO:0046872">
    <property type="term" value="F:metal ion binding"/>
    <property type="evidence" value="ECO:0007669"/>
    <property type="project" value="UniProtKB-KW"/>
</dbReference>
<evidence type="ECO:0000259" key="3">
    <source>
        <dbReference type="PROSITE" id="PS51393"/>
    </source>
</evidence>
<evidence type="ECO:0000313" key="4">
    <source>
        <dbReference type="EMBL" id="CZF86866.1"/>
    </source>
</evidence>
<sequence length="729" mass="82874">MSDNKIEELQSLLNVPDPNATPASSDAQTRFLFGSAQCHKGTGVLADILNALPPGGLGGNEKAASPYPPVSLPQYDFNTSAQRAYALSKARKENTFEYLKLPGAVVHGNIQCEDVANANEWRYRGGLDEQEYNFNVNDADTNFAGVRLFEGTVAYLEKHFWSIVLSPDIAAKFINLLTVVYSELADGRPERITFEIMDPILLTFPHRKCNTVDELDFYPTFCTDHPKYEERIKQWPKAPYDGDFRFDDLIGWLVTAAPTPVFNYFKPYTQHMSKFPITNNHFRRVQGFESDNLDQAMAEGRLFILDFADFHDETVAARNFDNFGARLHAGICLFAIPANGTGLKTIAIQPTQTPQPGGFWNDIGWFFLGMFGYGDQKHPPSKIITAGDNYWAWQMAKNCITTMTSMAGVIDHLSTHVYLGPIPVAYFRNITEYHPLRPLLDTHLMALVTNNHIGIFEEVGTSGLPNGEGYEYTYGNPYNGLLTGAIQRLSGFSSTTFVNATLRRKNHYHFFEHSTPIDRMADPVLAQLDEYPQHDDNGLAPIINEWVDGYLRLYYHSDQDVKDDTELQGFLYETTHYGNVRGFPDHADTLDELIDIVSRIIYWMSVNHAFGSMVSFMKLSALGVYRDHPIDPHFGYSERDWLNICPPMNVGAGLFMFSRIFTDLPDDWHRSLGKYPKGQFKHDPNVYPLLDVFQQQLQALDDEIREKNSRRRWAYDLRMPSTITVSPWN</sequence>
<evidence type="ECO:0000256" key="2">
    <source>
        <dbReference type="ARBA" id="ARBA00023002"/>
    </source>
</evidence>
<dbReference type="Proteomes" id="UP000073601">
    <property type="component" value="Unassembled WGS sequence"/>
</dbReference>
<keyword evidence="5" id="KW-1185">Reference proteome</keyword>
<organism evidence="4 5">
    <name type="scientific">Grimontia marina</name>
    <dbReference type="NCBI Taxonomy" id="646534"/>
    <lineage>
        <taxon>Bacteria</taxon>
        <taxon>Pseudomonadati</taxon>
        <taxon>Pseudomonadota</taxon>
        <taxon>Gammaproteobacteria</taxon>
        <taxon>Vibrionales</taxon>
        <taxon>Vibrionaceae</taxon>
        <taxon>Grimontia</taxon>
    </lineage>
</organism>
<protein>
    <submittedName>
        <fullName evidence="4">Linoleate 9/13-lipoxygenase</fullName>
        <ecNumber evidence="4">1.13.11.-</ecNumber>
    </submittedName>
</protein>
<reference evidence="5" key="1">
    <citation type="submission" date="2016-02" db="EMBL/GenBank/DDBJ databases">
        <authorList>
            <person name="Rodrigo-Torres Lidia"/>
            <person name="Arahal R.David."/>
        </authorList>
    </citation>
    <scope>NUCLEOTIDE SEQUENCE [LARGE SCALE GENOMIC DNA]</scope>
    <source>
        <strain evidence="5">CECT 8713</strain>
    </source>
</reference>
<dbReference type="EMBL" id="FIZY01000089">
    <property type="protein sequence ID" value="CZF86866.1"/>
    <property type="molecule type" value="Genomic_DNA"/>
</dbReference>
<proteinExistence type="predicted"/>
<dbReference type="SUPFAM" id="SSF48484">
    <property type="entry name" value="Lipoxigenase"/>
    <property type="match status" value="1"/>
</dbReference>
<evidence type="ECO:0000256" key="1">
    <source>
        <dbReference type="ARBA" id="ARBA00022723"/>
    </source>
</evidence>
<dbReference type="OrthoDB" id="5912511at2"/>
<dbReference type="InterPro" id="IPR013819">
    <property type="entry name" value="LipOase_C"/>
</dbReference>
<evidence type="ECO:0000313" key="5">
    <source>
        <dbReference type="Proteomes" id="UP000073601"/>
    </source>
</evidence>
<accession>A0A128FKX2</accession>
<keyword evidence="2 4" id="KW-0560">Oxidoreductase</keyword>
<dbReference type="Pfam" id="PF00305">
    <property type="entry name" value="Lipoxygenase"/>
    <property type="match status" value="2"/>
</dbReference>
<dbReference type="EC" id="1.13.11.-" evidence="4"/>
<keyword evidence="1" id="KW-0479">Metal-binding</keyword>
<dbReference type="AlphaFoldDB" id="A0A128FKX2"/>
<dbReference type="PANTHER" id="PTHR11771">
    <property type="entry name" value="LIPOXYGENASE"/>
    <property type="match status" value="1"/>
</dbReference>